<evidence type="ECO:0000313" key="2">
    <source>
        <dbReference type="Proteomes" id="UP000694580"/>
    </source>
</evidence>
<organism evidence="1 2">
    <name type="scientific">Denticeps clupeoides</name>
    <name type="common">denticle herring</name>
    <dbReference type="NCBI Taxonomy" id="299321"/>
    <lineage>
        <taxon>Eukaryota</taxon>
        <taxon>Metazoa</taxon>
        <taxon>Chordata</taxon>
        <taxon>Craniata</taxon>
        <taxon>Vertebrata</taxon>
        <taxon>Euteleostomi</taxon>
        <taxon>Actinopterygii</taxon>
        <taxon>Neopterygii</taxon>
        <taxon>Teleostei</taxon>
        <taxon>Clupei</taxon>
        <taxon>Clupeiformes</taxon>
        <taxon>Denticipitoidei</taxon>
        <taxon>Denticipitidae</taxon>
        <taxon>Denticeps</taxon>
    </lineage>
</organism>
<dbReference type="AlphaFoldDB" id="A0AAY4D6P2"/>
<dbReference type="Ensembl" id="ENSDCDT00010051128.1">
    <property type="protein sequence ID" value="ENSDCDP00010041182.1"/>
    <property type="gene ID" value="ENSDCDG00010026181.1"/>
</dbReference>
<dbReference type="Pfam" id="PF21030">
    <property type="entry name" value="WDR93"/>
    <property type="match status" value="1"/>
</dbReference>
<name>A0AAY4D6P2_9TELE</name>
<sequence>MTELHILTQQRPENLISEEQQLSPIVMMMKIKPPRVCLVLPTALCVWWTGGHNLFQYKLTKLTSNKPVLDAVPESVWPNSDEITSSAISSCSCYLALGFRTSLLTLWDRLTTTPRPVVSLLMTSTLSDIRFINSTPSISHHPPLHSVHLLVSSRAGKWHHVTVEHGTHSHTMELLQRDADSITTAAEPLSSLNNMAVLLQKSGRVLLMNVISHVEVCDFSLPDTYTLSSSWRPVFGTNPILPALYVQADRQSPDGEEVENSVFEFSFPQSFTMDSLTPGPENTQSSSLQQQSGVCGCTI</sequence>
<reference evidence="1" key="2">
    <citation type="submission" date="2025-09" db="UniProtKB">
        <authorList>
            <consortium name="Ensembl"/>
        </authorList>
    </citation>
    <scope>IDENTIFICATION</scope>
</reference>
<protein>
    <submittedName>
        <fullName evidence="1">Uncharacterized protein</fullName>
    </submittedName>
</protein>
<dbReference type="Proteomes" id="UP000694580">
    <property type="component" value="Unplaced"/>
</dbReference>
<dbReference type="SUPFAM" id="SSF50978">
    <property type="entry name" value="WD40 repeat-like"/>
    <property type="match status" value="1"/>
</dbReference>
<reference evidence="1" key="1">
    <citation type="submission" date="2025-08" db="UniProtKB">
        <authorList>
            <consortium name="Ensembl"/>
        </authorList>
    </citation>
    <scope>IDENTIFICATION</scope>
</reference>
<keyword evidence="2" id="KW-1185">Reference proteome</keyword>
<evidence type="ECO:0000313" key="1">
    <source>
        <dbReference type="Ensembl" id="ENSDCDP00010041182.1"/>
    </source>
</evidence>
<gene>
    <name evidence="1" type="primary">PLEKHA3</name>
</gene>
<accession>A0AAY4D6P2</accession>
<dbReference type="InterPro" id="IPR049547">
    <property type="entry name" value="WDR93_beta-prop"/>
</dbReference>
<proteinExistence type="predicted"/>
<dbReference type="InterPro" id="IPR036322">
    <property type="entry name" value="WD40_repeat_dom_sf"/>
</dbReference>
<dbReference type="GeneTree" id="ENSGT00390000009995"/>